<evidence type="ECO:0000313" key="13">
    <source>
        <dbReference type="Proteomes" id="UP000243904"/>
    </source>
</evidence>
<comment type="catalytic activity">
    <reaction evidence="9 10">
        <text>L-threonyl-[protein] + FAD = FMN-L-threonyl-[protein] + AMP + H(+)</text>
        <dbReference type="Rhea" id="RHEA:36847"/>
        <dbReference type="Rhea" id="RHEA-COMP:11060"/>
        <dbReference type="Rhea" id="RHEA-COMP:11061"/>
        <dbReference type="ChEBI" id="CHEBI:15378"/>
        <dbReference type="ChEBI" id="CHEBI:30013"/>
        <dbReference type="ChEBI" id="CHEBI:57692"/>
        <dbReference type="ChEBI" id="CHEBI:74257"/>
        <dbReference type="ChEBI" id="CHEBI:456215"/>
        <dbReference type="EC" id="2.7.1.180"/>
    </reaction>
</comment>
<comment type="similarity">
    <text evidence="10">Belongs to the ApbE family.</text>
</comment>
<dbReference type="PIRSF" id="PIRSF006268">
    <property type="entry name" value="ApbE"/>
    <property type="match status" value="1"/>
</dbReference>
<dbReference type="InterPro" id="IPR024932">
    <property type="entry name" value="ApbE"/>
</dbReference>
<dbReference type="InterPro" id="IPR006311">
    <property type="entry name" value="TAT_signal"/>
</dbReference>
<dbReference type="PANTHER" id="PTHR30040:SF2">
    <property type="entry name" value="FAD:PROTEIN FMN TRANSFERASE"/>
    <property type="match status" value="1"/>
</dbReference>
<feature type="binding site" evidence="11">
    <location>
        <position position="299"/>
    </location>
    <ligand>
        <name>Mg(2+)</name>
        <dbReference type="ChEBI" id="CHEBI:18420"/>
    </ligand>
</feature>
<dbReference type="Proteomes" id="UP000243904">
    <property type="component" value="Chromosome I"/>
</dbReference>
<evidence type="ECO:0000256" key="5">
    <source>
        <dbReference type="ARBA" id="ARBA00022723"/>
    </source>
</evidence>
<evidence type="ECO:0000256" key="7">
    <source>
        <dbReference type="ARBA" id="ARBA00022842"/>
    </source>
</evidence>
<dbReference type="GO" id="GO:0016740">
    <property type="term" value="F:transferase activity"/>
    <property type="evidence" value="ECO:0007669"/>
    <property type="project" value="UniProtKB-UniRule"/>
</dbReference>
<evidence type="ECO:0000256" key="1">
    <source>
        <dbReference type="ARBA" id="ARBA00011955"/>
    </source>
</evidence>
<organism evidence="12 13">
    <name type="scientific">Bradyrhizobium canariense</name>
    <dbReference type="NCBI Taxonomy" id="255045"/>
    <lineage>
        <taxon>Bacteria</taxon>
        <taxon>Pseudomonadati</taxon>
        <taxon>Pseudomonadota</taxon>
        <taxon>Alphaproteobacteria</taxon>
        <taxon>Hyphomicrobiales</taxon>
        <taxon>Nitrobacteraceae</taxon>
        <taxon>Bradyrhizobium</taxon>
    </lineage>
</organism>
<dbReference type="AlphaFoldDB" id="A0A1H2BGC6"/>
<keyword evidence="6 10" id="KW-0274">FAD</keyword>
<dbReference type="EMBL" id="LT629750">
    <property type="protein sequence ID" value="SDT57194.1"/>
    <property type="molecule type" value="Genomic_DNA"/>
</dbReference>
<dbReference type="PROSITE" id="PS51318">
    <property type="entry name" value="TAT"/>
    <property type="match status" value="1"/>
</dbReference>
<evidence type="ECO:0000313" key="12">
    <source>
        <dbReference type="EMBL" id="SDT57194.1"/>
    </source>
</evidence>
<dbReference type="GO" id="GO:0046872">
    <property type="term" value="F:metal ion binding"/>
    <property type="evidence" value="ECO:0007669"/>
    <property type="project" value="UniProtKB-UniRule"/>
</dbReference>
<feature type="binding site" evidence="11">
    <location>
        <position position="303"/>
    </location>
    <ligand>
        <name>Mg(2+)</name>
        <dbReference type="ChEBI" id="CHEBI:18420"/>
    </ligand>
</feature>
<evidence type="ECO:0000256" key="4">
    <source>
        <dbReference type="ARBA" id="ARBA00022679"/>
    </source>
</evidence>
<evidence type="ECO:0000256" key="6">
    <source>
        <dbReference type="ARBA" id="ARBA00022827"/>
    </source>
</evidence>
<evidence type="ECO:0000256" key="8">
    <source>
        <dbReference type="ARBA" id="ARBA00031306"/>
    </source>
</evidence>
<dbReference type="InterPro" id="IPR003374">
    <property type="entry name" value="ApbE-like_sf"/>
</dbReference>
<evidence type="ECO:0000256" key="10">
    <source>
        <dbReference type="PIRNR" id="PIRNR006268"/>
    </source>
</evidence>
<name>A0A1H2BGC6_9BRAD</name>
<evidence type="ECO:0000256" key="3">
    <source>
        <dbReference type="ARBA" id="ARBA00022630"/>
    </source>
</evidence>
<protein>
    <recommendedName>
        <fullName evidence="2 10">FAD:protein FMN transferase</fullName>
        <ecNumber evidence="1 10">2.7.1.180</ecNumber>
    </recommendedName>
    <alternativeName>
        <fullName evidence="8 10">Flavin transferase</fullName>
    </alternativeName>
</protein>
<dbReference type="PANTHER" id="PTHR30040">
    <property type="entry name" value="THIAMINE BIOSYNTHESIS LIPOPROTEIN APBE"/>
    <property type="match status" value="1"/>
</dbReference>
<keyword evidence="7 10" id="KW-0460">Magnesium</keyword>
<dbReference type="Gene3D" id="3.10.520.10">
    <property type="entry name" value="ApbE-like domains"/>
    <property type="match status" value="1"/>
</dbReference>
<gene>
    <name evidence="12" type="ORF">SAMN05444158_7141</name>
</gene>
<proteinExistence type="inferred from homology"/>
<dbReference type="SUPFAM" id="SSF143631">
    <property type="entry name" value="ApbE-like"/>
    <property type="match status" value="1"/>
</dbReference>
<reference evidence="13" key="1">
    <citation type="submission" date="2016-10" db="EMBL/GenBank/DDBJ databases">
        <authorList>
            <person name="Varghese N."/>
            <person name="Submissions S."/>
        </authorList>
    </citation>
    <scope>NUCLEOTIDE SEQUENCE [LARGE SCALE GENOMIC DNA]</scope>
    <source>
        <strain evidence="13">GAS369</strain>
    </source>
</reference>
<evidence type="ECO:0000256" key="2">
    <source>
        <dbReference type="ARBA" id="ARBA00016337"/>
    </source>
</evidence>
<dbReference type="RefSeq" id="WP_197685009.1">
    <property type="nucleotide sequence ID" value="NZ_LT629750.1"/>
</dbReference>
<evidence type="ECO:0000256" key="9">
    <source>
        <dbReference type="ARBA" id="ARBA00048540"/>
    </source>
</evidence>
<comment type="cofactor">
    <cofactor evidence="11">
        <name>Mg(2+)</name>
        <dbReference type="ChEBI" id="CHEBI:18420"/>
    </cofactor>
    <cofactor evidence="11">
        <name>Mn(2+)</name>
        <dbReference type="ChEBI" id="CHEBI:29035"/>
    </cofactor>
    <text evidence="11">Magnesium. Can also use manganese.</text>
</comment>
<keyword evidence="12" id="KW-0449">Lipoprotein</keyword>
<accession>A0A1H2BGC6</accession>
<sequence>MNKWMPNRRRFIQIVAAASGIAFLPQTLRAGSEAAADLDRNIHIWRGVALGADAEIQLHHPDAAVAKRLIALSLAEAARLERIFSLYDVNSSLSRLNRSGELDSPPLELVELLGLSANFSRMTGGSFDVTVQPLWQLYAAHFSNPDADPAGPSPEAIKRTIERVGCQSIMIDEDAIRYSRRGMAVTLNGIAQGYLTDRVVDLLHRNGVEHSLVDMGEIRAIGNRPFGGAWRVGLEDPSSLGQVAEQISLDNQAVSTSGGYGTVLDPAGRFNHIFDPGSGGTSWRYRSVSVVAATATTADALSTAFSLMPIESVKPIVRELALNAYFVLPDGRREVLDAAS</sequence>
<feature type="binding site" evidence="11">
    <location>
        <position position="189"/>
    </location>
    <ligand>
        <name>Mg(2+)</name>
        <dbReference type="ChEBI" id="CHEBI:18420"/>
    </ligand>
</feature>
<dbReference type="Pfam" id="PF02424">
    <property type="entry name" value="ApbE"/>
    <property type="match status" value="1"/>
</dbReference>
<evidence type="ECO:0000256" key="11">
    <source>
        <dbReference type="PIRSR" id="PIRSR006268-2"/>
    </source>
</evidence>
<keyword evidence="4 10" id="KW-0808">Transferase</keyword>
<keyword evidence="5 10" id="KW-0479">Metal-binding</keyword>
<dbReference type="EC" id="2.7.1.180" evidence="1 10"/>
<keyword evidence="13" id="KW-1185">Reference proteome</keyword>
<keyword evidence="3 10" id="KW-0285">Flavoprotein</keyword>